<dbReference type="AlphaFoldDB" id="A0A6S6TIT2"/>
<organism evidence="1">
    <name type="scientific">uncultured Thiotrichaceae bacterium</name>
    <dbReference type="NCBI Taxonomy" id="298394"/>
    <lineage>
        <taxon>Bacteria</taxon>
        <taxon>Pseudomonadati</taxon>
        <taxon>Pseudomonadota</taxon>
        <taxon>Gammaproteobacteria</taxon>
        <taxon>Thiotrichales</taxon>
        <taxon>Thiotrichaceae</taxon>
        <taxon>environmental samples</taxon>
    </lineage>
</organism>
<dbReference type="EMBL" id="CACVAV010000242">
    <property type="protein sequence ID" value="CAA6814935.1"/>
    <property type="molecule type" value="Genomic_DNA"/>
</dbReference>
<name>A0A6S6TIT2_9GAMM</name>
<accession>A0A6S6TIT2</accession>
<gene>
    <name evidence="1" type="ORF">HELGO_WM44542</name>
</gene>
<evidence type="ECO:0000313" key="1">
    <source>
        <dbReference type="EMBL" id="CAA6814935.1"/>
    </source>
</evidence>
<protein>
    <submittedName>
        <fullName evidence="1">Uncharacterized protein</fullName>
    </submittedName>
</protein>
<sequence>MDRYTAKPQTVIEAKQQLRVVTRQTDYLTPVKSHPVASVGAAFMAGMLLQNAGKGRLPPGLLSVGLQLLKKL</sequence>
<proteinExistence type="predicted"/>
<reference evidence="1" key="1">
    <citation type="submission" date="2020-01" db="EMBL/GenBank/DDBJ databases">
        <authorList>
            <person name="Meier V. D."/>
            <person name="Meier V D."/>
        </authorList>
    </citation>
    <scope>NUCLEOTIDE SEQUENCE</scope>
    <source>
        <strain evidence="1">HLG_WM_MAG_08</strain>
    </source>
</reference>